<protein>
    <submittedName>
        <fullName evidence="2">Uncharacterized protein</fullName>
    </submittedName>
</protein>
<name>A0A0A9X6A2_LYGHE</name>
<organism evidence="2">
    <name type="scientific">Lygus hesperus</name>
    <name type="common">Western plant bug</name>
    <dbReference type="NCBI Taxonomy" id="30085"/>
    <lineage>
        <taxon>Eukaryota</taxon>
        <taxon>Metazoa</taxon>
        <taxon>Ecdysozoa</taxon>
        <taxon>Arthropoda</taxon>
        <taxon>Hexapoda</taxon>
        <taxon>Insecta</taxon>
        <taxon>Pterygota</taxon>
        <taxon>Neoptera</taxon>
        <taxon>Paraneoptera</taxon>
        <taxon>Hemiptera</taxon>
        <taxon>Heteroptera</taxon>
        <taxon>Panheteroptera</taxon>
        <taxon>Cimicomorpha</taxon>
        <taxon>Miridae</taxon>
        <taxon>Mirini</taxon>
        <taxon>Lygus</taxon>
    </lineage>
</organism>
<proteinExistence type="predicted"/>
<feature type="non-terminal residue" evidence="2">
    <location>
        <position position="1"/>
    </location>
</feature>
<feature type="region of interest" description="Disordered" evidence="1">
    <location>
        <begin position="92"/>
        <end position="174"/>
    </location>
</feature>
<feature type="compositionally biased region" description="Basic and acidic residues" evidence="1">
    <location>
        <begin position="162"/>
        <end position="174"/>
    </location>
</feature>
<reference evidence="2" key="1">
    <citation type="journal article" date="2014" name="PLoS ONE">
        <title>Transcriptome-Based Identification of ABC Transporters in the Western Tarnished Plant Bug Lygus hesperus.</title>
        <authorList>
            <person name="Hull J.J."/>
            <person name="Chaney K."/>
            <person name="Geib S.M."/>
            <person name="Fabrick J.A."/>
            <person name="Brent C.S."/>
            <person name="Walsh D."/>
            <person name="Lavine L.C."/>
        </authorList>
    </citation>
    <scope>NUCLEOTIDE SEQUENCE</scope>
</reference>
<feature type="non-terminal residue" evidence="2">
    <location>
        <position position="174"/>
    </location>
</feature>
<sequence length="174" mass="19467">EERLREMKEGSASVVAESIVPDLRNQDLAVALMKMEGIFSQGMEKLDKRLGQMERKSDAIVSEMESLKRGEFTDLKRKVDVMSRRVKEGNEAQLPTFNFGTGKPTGALPKGSKQPGEPELRKMVTMQGMEKAVKGALAAREGKRSRKQDDSDSSGQDWIEVVNRRAEKKNRPSD</sequence>
<dbReference type="AlphaFoldDB" id="A0A0A9X6A2"/>
<dbReference type="EMBL" id="GBHO01027347">
    <property type="protein sequence ID" value="JAG16257.1"/>
    <property type="molecule type" value="Transcribed_RNA"/>
</dbReference>
<gene>
    <name evidence="2" type="ORF">CM83_9266</name>
</gene>
<evidence type="ECO:0000313" key="2">
    <source>
        <dbReference type="EMBL" id="JAG16257.1"/>
    </source>
</evidence>
<accession>A0A0A9X6A2</accession>
<reference evidence="2" key="2">
    <citation type="submission" date="2014-07" db="EMBL/GenBank/DDBJ databases">
        <authorList>
            <person name="Hull J."/>
        </authorList>
    </citation>
    <scope>NUCLEOTIDE SEQUENCE</scope>
</reference>
<evidence type="ECO:0000256" key="1">
    <source>
        <dbReference type="SAM" id="MobiDB-lite"/>
    </source>
</evidence>